<organism evidence="1 2">
    <name type="scientific">Bimuria novae-zelandiae CBS 107.79</name>
    <dbReference type="NCBI Taxonomy" id="1447943"/>
    <lineage>
        <taxon>Eukaryota</taxon>
        <taxon>Fungi</taxon>
        <taxon>Dikarya</taxon>
        <taxon>Ascomycota</taxon>
        <taxon>Pezizomycotina</taxon>
        <taxon>Dothideomycetes</taxon>
        <taxon>Pleosporomycetidae</taxon>
        <taxon>Pleosporales</taxon>
        <taxon>Massarineae</taxon>
        <taxon>Didymosphaeriaceae</taxon>
        <taxon>Bimuria</taxon>
    </lineage>
</organism>
<dbReference type="AlphaFoldDB" id="A0A6A5VKR2"/>
<name>A0A6A5VKR2_9PLEO</name>
<keyword evidence="2" id="KW-1185">Reference proteome</keyword>
<proteinExistence type="predicted"/>
<dbReference type="EMBL" id="ML976667">
    <property type="protein sequence ID" value="KAF1976312.1"/>
    <property type="molecule type" value="Genomic_DNA"/>
</dbReference>
<accession>A0A6A5VKR2</accession>
<gene>
    <name evidence="1" type="ORF">BU23DRAFT_45372</name>
</gene>
<protein>
    <submittedName>
        <fullName evidence="1">Uncharacterized protein</fullName>
    </submittedName>
</protein>
<reference evidence="1" key="1">
    <citation type="journal article" date="2020" name="Stud. Mycol.">
        <title>101 Dothideomycetes genomes: a test case for predicting lifestyles and emergence of pathogens.</title>
        <authorList>
            <person name="Haridas S."/>
            <person name="Albert R."/>
            <person name="Binder M."/>
            <person name="Bloem J."/>
            <person name="Labutti K."/>
            <person name="Salamov A."/>
            <person name="Andreopoulos B."/>
            <person name="Baker S."/>
            <person name="Barry K."/>
            <person name="Bills G."/>
            <person name="Bluhm B."/>
            <person name="Cannon C."/>
            <person name="Castanera R."/>
            <person name="Culley D."/>
            <person name="Daum C."/>
            <person name="Ezra D."/>
            <person name="Gonzalez J."/>
            <person name="Henrissat B."/>
            <person name="Kuo A."/>
            <person name="Liang C."/>
            <person name="Lipzen A."/>
            <person name="Lutzoni F."/>
            <person name="Magnuson J."/>
            <person name="Mondo S."/>
            <person name="Nolan M."/>
            <person name="Ohm R."/>
            <person name="Pangilinan J."/>
            <person name="Park H.-J."/>
            <person name="Ramirez L."/>
            <person name="Alfaro M."/>
            <person name="Sun H."/>
            <person name="Tritt A."/>
            <person name="Yoshinaga Y."/>
            <person name="Zwiers L.-H."/>
            <person name="Turgeon B."/>
            <person name="Goodwin S."/>
            <person name="Spatafora J."/>
            <person name="Crous P."/>
            <person name="Grigoriev I."/>
        </authorList>
    </citation>
    <scope>NUCLEOTIDE SEQUENCE</scope>
    <source>
        <strain evidence="1">CBS 107.79</strain>
    </source>
</reference>
<dbReference type="Proteomes" id="UP000800036">
    <property type="component" value="Unassembled WGS sequence"/>
</dbReference>
<dbReference type="OrthoDB" id="2157530at2759"/>
<sequence>MFMTLSEHLGEAILDAMLSTTVQNFAYCIGIPTVVPLNPRDYDIRHEDVLYFFEYLYQCSFALLSNGELATVSGSVQISDVVSVLSGAFSPCALRSELNGAWKVICGDCELFNRSFDDEYGITFTPDIYLVQYQGELEEFRIH</sequence>
<evidence type="ECO:0000313" key="1">
    <source>
        <dbReference type="EMBL" id="KAF1976312.1"/>
    </source>
</evidence>
<evidence type="ECO:0000313" key="2">
    <source>
        <dbReference type="Proteomes" id="UP000800036"/>
    </source>
</evidence>